<protein>
    <submittedName>
        <fullName evidence="4">Nsp1p</fullName>
    </submittedName>
</protein>
<evidence type="ECO:0000313" key="4">
    <source>
        <dbReference type="EMBL" id="CAI9926116.1"/>
    </source>
</evidence>
<dbReference type="AlphaFoldDB" id="A0AA86NUZ9"/>
<reference evidence="6 8" key="2">
    <citation type="submission" date="2024-07" db="EMBL/GenBank/DDBJ databases">
        <authorList>
            <person name="Akdeniz Z."/>
        </authorList>
    </citation>
    <scope>NUCLEOTIDE SEQUENCE [LARGE SCALE GENOMIC DNA]</scope>
</reference>
<evidence type="ECO:0000256" key="1">
    <source>
        <dbReference type="SAM" id="Coils"/>
    </source>
</evidence>
<comment type="caution">
    <text evidence="4">The sequence shown here is derived from an EMBL/GenBank/DDBJ whole genome shotgun (WGS) entry which is preliminary data.</text>
</comment>
<dbReference type="EMBL" id="CAXDID020000655">
    <property type="protein sequence ID" value="CAL6108667.1"/>
    <property type="molecule type" value="Genomic_DNA"/>
</dbReference>
<feature type="transmembrane region" description="Helical" evidence="3">
    <location>
        <begin position="428"/>
        <end position="446"/>
    </location>
</feature>
<name>A0AA86NUZ9_9EUKA</name>
<feature type="compositionally biased region" description="Basic and acidic residues" evidence="2">
    <location>
        <begin position="217"/>
        <end position="235"/>
    </location>
</feature>
<sequence>MSNNPTVPPKIGFGFPAPGALQQPSMGFGGVTAKPTGFGATQPTTNAPAMGFGNAAQKPAFQPANGFPGPTNNGPSVGFGNAKPAVTAPTGFGNAAGNAPANGFAMNKPATTFGAPKDEEKKEVKYEALGAKTTEAPKVAAGIGFGNGGGFNLGGLSKPTETKPAETKPVFPGFPKADEKPAETKPAEVKPSTGFGNGLSIGNAKPAETKPAFGFSKPEEKKDENPTPSEKKETKPFTLGLKTEDKPATPFKEEEKKPALDFNIGTKAAVQPVAAAQPTVVKTEAKMPQIDLTEDEKQIIIEKYKVKQVTDLKRFEIQNVDAILSKIDLQIKESIVEVISEIKKAVMEKVEEIQPIAHNQVTNQHIVDQQAKQIIKMTEDIQKLNDMIRSMQSAKEDRYIEEVSFRKQSQAIVPVPQTQQSWTREQKMLLAACGAMLFCLLLVVAVK</sequence>
<gene>
    <name evidence="4" type="ORF">HINF_LOCUS13761</name>
    <name evidence="5" type="ORF">HINF_LOCUS57112</name>
    <name evidence="6" type="ORF">HINF_LOCUS74435</name>
    <name evidence="7" type="ORF">HINF_LOCUS75076</name>
</gene>
<evidence type="ECO:0000256" key="3">
    <source>
        <dbReference type="SAM" id="Phobius"/>
    </source>
</evidence>
<evidence type="ECO:0000313" key="8">
    <source>
        <dbReference type="Proteomes" id="UP001642409"/>
    </source>
</evidence>
<evidence type="ECO:0000313" key="6">
    <source>
        <dbReference type="EMBL" id="CAL6107317.1"/>
    </source>
</evidence>
<feature type="region of interest" description="Disordered" evidence="2">
    <location>
        <begin position="155"/>
        <end position="259"/>
    </location>
</feature>
<reference evidence="4" key="1">
    <citation type="submission" date="2023-06" db="EMBL/GenBank/DDBJ databases">
        <authorList>
            <person name="Kurt Z."/>
        </authorList>
    </citation>
    <scope>NUCLEOTIDE SEQUENCE</scope>
</reference>
<organism evidence="4">
    <name type="scientific">Hexamita inflata</name>
    <dbReference type="NCBI Taxonomy" id="28002"/>
    <lineage>
        <taxon>Eukaryota</taxon>
        <taxon>Metamonada</taxon>
        <taxon>Diplomonadida</taxon>
        <taxon>Hexamitidae</taxon>
        <taxon>Hexamitinae</taxon>
        <taxon>Hexamita</taxon>
    </lineage>
</organism>
<dbReference type="EMBL" id="CATOUU010000361">
    <property type="protein sequence ID" value="CAI9926116.1"/>
    <property type="molecule type" value="Genomic_DNA"/>
</dbReference>
<dbReference type="Proteomes" id="UP001642409">
    <property type="component" value="Unassembled WGS sequence"/>
</dbReference>
<keyword evidence="3" id="KW-0812">Transmembrane</keyword>
<keyword evidence="1" id="KW-0175">Coiled coil</keyword>
<feature type="compositionally biased region" description="Basic and acidic residues" evidence="2">
    <location>
        <begin position="176"/>
        <end position="188"/>
    </location>
</feature>
<keyword evidence="8" id="KW-1185">Reference proteome</keyword>
<evidence type="ECO:0000313" key="5">
    <source>
        <dbReference type="EMBL" id="CAI9969467.1"/>
    </source>
</evidence>
<feature type="coiled-coil region" evidence="1">
    <location>
        <begin position="367"/>
        <end position="394"/>
    </location>
</feature>
<dbReference type="EMBL" id="CATOUU010001059">
    <property type="protein sequence ID" value="CAI9969467.1"/>
    <property type="molecule type" value="Genomic_DNA"/>
</dbReference>
<accession>A0AA86NUZ9</accession>
<evidence type="ECO:0000313" key="7">
    <source>
        <dbReference type="EMBL" id="CAL6108667.1"/>
    </source>
</evidence>
<keyword evidence="3" id="KW-0472">Membrane</keyword>
<feature type="compositionally biased region" description="Basic and acidic residues" evidence="2">
    <location>
        <begin position="242"/>
        <end position="259"/>
    </location>
</feature>
<keyword evidence="3" id="KW-1133">Transmembrane helix</keyword>
<proteinExistence type="predicted"/>
<dbReference type="EMBL" id="CAXDID020000633">
    <property type="protein sequence ID" value="CAL6107317.1"/>
    <property type="molecule type" value="Genomic_DNA"/>
</dbReference>
<evidence type="ECO:0000256" key="2">
    <source>
        <dbReference type="SAM" id="MobiDB-lite"/>
    </source>
</evidence>